<keyword evidence="1" id="KW-1133">Transmembrane helix</keyword>
<protein>
    <submittedName>
        <fullName evidence="2">Uncharacterized protein</fullName>
    </submittedName>
</protein>
<accession>A0A7R9U3A2</accession>
<feature type="transmembrane region" description="Helical" evidence="1">
    <location>
        <begin position="75"/>
        <end position="97"/>
    </location>
</feature>
<evidence type="ECO:0000256" key="1">
    <source>
        <dbReference type="SAM" id="Phobius"/>
    </source>
</evidence>
<keyword evidence="1" id="KW-0472">Membrane</keyword>
<dbReference type="AlphaFoldDB" id="A0A7R9U3A2"/>
<reference evidence="2" key="1">
    <citation type="submission" date="2021-01" db="EMBL/GenBank/DDBJ databases">
        <authorList>
            <person name="Corre E."/>
            <person name="Pelletier E."/>
            <person name="Niang G."/>
            <person name="Scheremetjew M."/>
            <person name="Finn R."/>
            <person name="Kale V."/>
            <person name="Holt S."/>
            <person name="Cochrane G."/>
            <person name="Meng A."/>
            <person name="Brown T."/>
            <person name="Cohen L."/>
        </authorList>
    </citation>
    <scope>NUCLEOTIDE SEQUENCE</scope>
    <source>
        <strain evidence="2">CCMP2078</strain>
    </source>
</reference>
<keyword evidence="1" id="KW-0812">Transmembrane</keyword>
<dbReference type="EMBL" id="HBEA01001179">
    <property type="protein sequence ID" value="CAD8251370.1"/>
    <property type="molecule type" value="Transcribed_RNA"/>
</dbReference>
<organism evidence="2">
    <name type="scientific">Pinguiococcus pyrenoidosus</name>
    <dbReference type="NCBI Taxonomy" id="172671"/>
    <lineage>
        <taxon>Eukaryota</taxon>
        <taxon>Sar</taxon>
        <taxon>Stramenopiles</taxon>
        <taxon>Ochrophyta</taxon>
        <taxon>Pinguiophyceae</taxon>
        <taxon>Pinguiochrysidales</taxon>
        <taxon>Pinguiochrysidaceae</taxon>
        <taxon>Pinguiococcus</taxon>
    </lineage>
</organism>
<sequence>MSLSAVTLLLKRCCRDSARVARSSTHFMGVQRRFATDAKHAKKKPTLEQVATPLGRQTQLTEAQMDTLGDFMKTAYTFVAGGVLVATGTAIALFVHWRRNQAKKAKDEDA</sequence>
<evidence type="ECO:0000313" key="2">
    <source>
        <dbReference type="EMBL" id="CAD8251370.1"/>
    </source>
</evidence>
<gene>
    <name evidence="2" type="ORF">PPYR1160_LOCUS861</name>
</gene>
<proteinExistence type="predicted"/>
<name>A0A7R9U3A2_9STRA</name>